<dbReference type="EC" id="3.1.4.-" evidence="2"/>
<accession>A0ABP3RJ56</accession>
<gene>
    <name evidence="4" type="ORF">GCM10009001_31020</name>
</gene>
<comment type="similarity">
    <text evidence="1 2">Belongs to the metallophosphoesterase superfamily. YfcE family.</text>
</comment>
<evidence type="ECO:0000259" key="3">
    <source>
        <dbReference type="Pfam" id="PF12850"/>
    </source>
</evidence>
<name>A0ABP3RJ56_9BACI</name>
<dbReference type="NCBIfam" id="TIGR00040">
    <property type="entry name" value="yfcE"/>
    <property type="match status" value="1"/>
</dbReference>
<dbReference type="EMBL" id="BAAADS010000025">
    <property type="protein sequence ID" value="GAA0611586.1"/>
    <property type="molecule type" value="Genomic_DNA"/>
</dbReference>
<reference evidence="5" key="1">
    <citation type="journal article" date="2019" name="Int. J. Syst. Evol. Microbiol.">
        <title>The Global Catalogue of Microorganisms (GCM) 10K type strain sequencing project: providing services to taxonomists for standard genome sequencing and annotation.</title>
        <authorList>
            <consortium name="The Broad Institute Genomics Platform"/>
            <consortium name="The Broad Institute Genome Sequencing Center for Infectious Disease"/>
            <person name="Wu L."/>
            <person name="Ma J."/>
        </authorList>
    </citation>
    <scope>NUCLEOTIDE SEQUENCE [LARGE SCALE GENOMIC DNA]</scope>
    <source>
        <strain evidence="5">JCM 15395</strain>
    </source>
</reference>
<protein>
    <recommendedName>
        <fullName evidence="2">Phosphoesterase</fullName>
        <ecNumber evidence="2">3.1.4.-</ecNumber>
    </recommendedName>
</protein>
<dbReference type="Gene3D" id="3.60.21.10">
    <property type="match status" value="1"/>
</dbReference>
<comment type="cofactor">
    <cofactor evidence="2">
        <name>a divalent metal cation</name>
        <dbReference type="ChEBI" id="CHEBI:60240"/>
    </cofactor>
</comment>
<dbReference type="InterPro" id="IPR000979">
    <property type="entry name" value="Phosphodiesterase_MJ0936/Vps29"/>
</dbReference>
<proteinExistence type="inferred from homology"/>
<dbReference type="SUPFAM" id="SSF56300">
    <property type="entry name" value="Metallo-dependent phosphatases"/>
    <property type="match status" value="1"/>
</dbReference>
<dbReference type="PANTHER" id="PTHR11124">
    <property type="entry name" value="VACUOLAR SORTING PROTEIN VPS29"/>
    <property type="match status" value="1"/>
</dbReference>
<evidence type="ECO:0000313" key="5">
    <source>
        <dbReference type="Proteomes" id="UP001500866"/>
    </source>
</evidence>
<evidence type="ECO:0000313" key="4">
    <source>
        <dbReference type="EMBL" id="GAA0611586.1"/>
    </source>
</evidence>
<dbReference type="Pfam" id="PF12850">
    <property type="entry name" value="Metallophos_2"/>
    <property type="match status" value="1"/>
</dbReference>
<dbReference type="InterPro" id="IPR024654">
    <property type="entry name" value="Calcineurin-like_PHP_lpxH"/>
</dbReference>
<feature type="domain" description="Calcineurin-like phosphoesterase" evidence="3">
    <location>
        <begin position="1"/>
        <end position="152"/>
    </location>
</feature>
<dbReference type="InterPro" id="IPR029052">
    <property type="entry name" value="Metallo-depent_PP-like"/>
</dbReference>
<evidence type="ECO:0000256" key="2">
    <source>
        <dbReference type="RuleBase" id="RU362039"/>
    </source>
</evidence>
<dbReference type="Proteomes" id="UP001500866">
    <property type="component" value="Unassembled WGS sequence"/>
</dbReference>
<sequence length="161" mass="18478">MKIIVTSDTHMPKKGTQLPFRLMKELETAELIIHAGDWSSMRVYDTLQQYAPVKGVCGNIESNEILKKLPSKELLTINGFRIGIVHGHGEKKTTERRAFDTFFDEDANAIIFGHSHIPLLRYFKKTLLLNPGSPTDKRTQPYYSFATLQIDDEINTEFIFF</sequence>
<keyword evidence="2" id="KW-0479">Metal-binding</keyword>
<keyword evidence="5" id="KW-1185">Reference proteome</keyword>
<evidence type="ECO:0000256" key="1">
    <source>
        <dbReference type="ARBA" id="ARBA00008950"/>
    </source>
</evidence>
<dbReference type="RefSeq" id="WP_343815138.1">
    <property type="nucleotide sequence ID" value="NZ_BAAADS010000025.1"/>
</dbReference>
<comment type="caution">
    <text evidence="4">The sequence shown here is derived from an EMBL/GenBank/DDBJ whole genome shotgun (WGS) entry which is preliminary data.</text>
</comment>
<organism evidence="4 5">
    <name type="scientific">Virgibacillus siamensis</name>
    <dbReference type="NCBI Taxonomy" id="480071"/>
    <lineage>
        <taxon>Bacteria</taxon>
        <taxon>Bacillati</taxon>
        <taxon>Bacillota</taxon>
        <taxon>Bacilli</taxon>
        <taxon>Bacillales</taxon>
        <taxon>Bacillaceae</taxon>
        <taxon>Virgibacillus</taxon>
    </lineage>
</organism>